<evidence type="ECO:0000313" key="3">
    <source>
        <dbReference type="Proteomes" id="UP000294862"/>
    </source>
</evidence>
<dbReference type="Gene3D" id="2.160.20.10">
    <property type="entry name" value="Single-stranded right-handed beta-helix, Pectin lyase-like"/>
    <property type="match status" value="1"/>
</dbReference>
<feature type="chain" id="PRO_5020385388" description="Parallel beta helix pectate lyase-like protein" evidence="1">
    <location>
        <begin position="32"/>
        <end position="361"/>
    </location>
</feature>
<feature type="signal peptide" evidence="1">
    <location>
        <begin position="1"/>
        <end position="31"/>
    </location>
</feature>
<reference evidence="2 3" key="1">
    <citation type="journal article" date="2015" name="Stand. Genomic Sci.">
        <title>Genomic Encyclopedia of Bacterial and Archaeal Type Strains, Phase III: the genomes of soil and plant-associated and newly described type strains.</title>
        <authorList>
            <person name="Whitman W.B."/>
            <person name="Woyke T."/>
            <person name="Klenk H.P."/>
            <person name="Zhou Y."/>
            <person name="Lilburn T.G."/>
            <person name="Beck B.J."/>
            <person name="De Vos P."/>
            <person name="Vandamme P."/>
            <person name="Eisen J.A."/>
            <person name="Garrity G."/>
            <person name="Hugenholtz P."/>
            <person name="Kyrpides N.C."/>
        </authorList>
    </citation>
    <scope>NUCLEOTIDE SEQUENCE [LARGE SCALE GENOMIC DNA]</scope>
    <source>
        <strain evidence="2 3">A3</strain>
    </source>
</reference>
<evidence type="ECO:0000256" key="1">
    <source>
        <dbReference type="SAM" id="SignalP"/>
    </source>
</evidence>
<proteinExistence type="predicted"/>
<protein>
    <recommendedName>
        <fullName evidence="4">Parallel beta helix pectate lyase-like protein</fullName>
    </recommendedName>
</protein>
<comment type="caution">
    <text evidence="2">The sequence shown here is derived from an EMBL/GenBank/DDBJ whole genome shotgun (WGS) entry which is preliminary data.</text>
</comment>
<evidence type="ECO:0008006" key="4">
    <source>
        <dbReference type="Google" id="ProtNLM"/>
    </source>
</evidence>
<name>A0A4R2I9N9_9GAMM</name>
<keyword evidence="1" id="KW-0732">Signal</keyword>
<dbReference type="EMBL" id="SLWQ01000006">
    <property type="protein sequence ID" value="TCO40068.1"/>
    <property type="molecule type" value="Genomic_DNA"/>
</dbReference>
<keyword evidence="3" id="KW-1185">Reference proteome</keyword>
<dbReference type="Proteomes" id="UP000294862">
    <property type="component" value="Unassembled WGS sequence"/>
</dbReference>
<dbReference type="SUPFAM" id="SSF51126">
    <property type="entry name" value="Pectin lyase-like"/>
    <property type="match status" value="1"/>
</dbReference>
<gene>
    <name evidence="2" type="ORF">EV148_106223</name>
</gene>
<sequence length="361" mass="36644">MLAYSHRRRAHGACIFVLAASAAVLAPCASAHDFCVADAAGLQQALAAVSDGGAFVDEDSTIRVVAGSYATGAATGDAPFTSVAMRTTHALAIEGGYDTGCTQRAFPAAATVLDGQEATGVMVLGRPNGALAVSHLTFTRGNADVGVGLQVNYDLSPARPVSIDHVIVRDNHASGMSAGGLYAVGSAPAANAVAVLLDASLISGNSGRSGGGAYVMANQGVAAVTFTTIVGNSSTVNGDGLLCAHGPGSTCYLRGVVAWGNDTSSVHFISYRDNIGVCNDIDLRTGYPFYGEADNRSVDPGFVGPANGDYHLRGDSPLLRACPWPAYGATDLDDRPYPSSGLADPSFGAYGDTVFADGSEP</sequence>
<dbReference type="InterPro" id="IPR011050">
    <property type="entry name" value="Pectin_lyase_fold/virulence"/>
</dbReference>
<dbReference type="RefSeq" id="WP_131998701.1">
    <property type="nucleotide sequence ID" value="NZ_SLWQ01000006.1"/>
</dbReference>
<organism evidence="2 3">
    <name type="scientific">Dokdonella fugitiva</name>
    <dbReference type="NCBI Taxonomy" id="328517"/>
    <lineage>
        <taxon>Bacteria</taxon>
        <taxon>Pseudomonadati</taxon>
        <taxon>Pseudomonadota</taxon>
        <taxon>Gammaproteobacteria</taxon>
        <taxon>Lysobacterales</taxon>
        <taxon>Rhodanobacteraceae</taxon>
        <taxon>Dokdonella</taxon>
    </lineage>
</organism>
<accession>A0A4R2I9N9</accession>
<dbReference type="AlphaFoldDB" id="A0A4R2I9N9"/>
<dbReference type="InterPro" id="IPR012334">
    <property type="entry name" value="Pectin_lyas_fold"/>
</dbReference>
<dbReference type="OrthoDB" id="5410062at2"/>
<evidence type="ECO:0000313" key="2">
    <source>
        <dbReference type="EMBL" id="TCO40068.1"/>
    </source>
</evidence>